<feature type="domain" description="Phage tail tape measure protein" evidence="4">
    <location>
        <begin position="233"/>
        <end position="427"/>
    </location>
</feature>
<proteinExistence type="predicted"/>
<feature type="coiled-coil region" evidence="2">
    <location>
        <begin position="125"/>
        <end position="152"/>
    </location>
</feature>
<dbReference type="PANTHER" id="PTHR37813:SF1">
    <property type="entry name" value="FELS-2 PROPHAGE PROTEIN"/>
    <property type="match status" value="1"/>
</dbReference>
<dbReference type="NCBIfam" id="TIGR01760">
    <property type="entry name" value="tape_meas_TP901"/>
    <property type="match status" value="1"/>
</dbReference>
<keyword evidence="3" id="KW-0812">Transmembrane</keyword>
<dbReference type="PATRIC" id="fig|457404.5.peg.590"/>
<evidence type="ECO:0000256" key="3">
    <source>
        <dbReference type="SAM" id="Phobius"/>
    </source>
</evidence>
<feature type="coiled-coil region" evidence="2">
    <location>
        <begin position="962"/>
        <end position="996"/>
    </location>
</feature>
<evidence type="ECO:0000313" key="6">
    <source>
        <dbReference type="Proteomes" id="UP000003233"/>
    </source>
</evidence>
<dbReference type="PANTHER" id="PTHR37813">
    <property type="entry name" value="FELS-2 PROPHAGE PROTEIN"/>
    <property type="match status" value="1"/>
</dbReference>
<dbReference type="Pfam" id="PF10145">
    <property type="entry name" value="PhageMin_Tail"/>
    <property type="match status" value="1"/>
</dbReference>
<keyword evidence="1" id="KW-1188">Viral release from host cell</keyword>
<dbReference type="HOGENOM" id="CLU_306481_0_0_0"/>
<feature type="transmembrane region" description="Helical" evidence="3">
    <location>
        <begin position="665"/>
        <end position="685"/>
    </location>
</feature>
<reference evidence="5 6" key="1">
    <citation type="submission" date="2012-07" db="EMBL/GenBank/DDBJ databases">
        <title>The Genome Sequence of Fusobacterium ulcerans 12_1B.</title>
        <authorList>
            <consortium name="The Broad Institute Genome Sequencing Platform"/>
            <person name="Earl A."/>
            <person name="Ward D."/>
            <person name="Feldgarden M."/>
            <person name="Gevers D."/>
            <person name="Strauss J."/>
            <person name="Ambrose C.E."/>
            <person name="Allen-Vercoe E."/>
            <person name="Walker B."/>
            <person name="Young S.K."/>
            <person name="Zeng Q."/>
            <person name="Gargeya S."/>
            <person name="Fitzgerald M."/>
            <person name="Haas B."/>
            <person name="Abouelleil A."/>
            <person name="Alvarado L."/>
            <person name="Arachchi H.M."/>
            <person name="Berlin A.M."/>
            <person name="Chapman S.B."/>
            <person name="Goldberg J."/>
            <person name="Griggs A."/>
            <person name="Gujja S."/>
            <person name="Hansen M."/>
            <person name="Howarth C."/>
            <person name="Imamovic A."/>
            <person name="Larimer J."/>
            <person name="McCowen C."/>
            <person name="Montmayeur A."/>
            <person name="Murphy C."/>
            <person name="Neiman D."/>
            <person name="Pearson M."/>
            <person name="Priest M."/>
            <person name="Roberts A."/>
            <person name="Saif S."/>
            <person name="Shea T."/>
            <person name="Sisk P."/>
            <person name="Sykes S."/>
            <person name="Wortman J."/>
            <person name="Nusbaum C."/>
            <person name="Birren B."/>
        </authorList>
    </citation>
    <scope>NUCLEOTIDE SEQUENCE [LARGE SCALE GENOMIC DNA]</scope>
    <source>
        <strain evidence="5 6">12_1B</strain>
    </source>
</reference>
<protein>
    <submittedName>
        <fullName evidence="5">Phage tail tape measure protein, TP901 family, core region</fullName>
    </submittedName>
</protein>
<evidence type="ECO:0000256" key="2">
    <source>
        <dbReference type="SAM" id="Coils"/>
    </source>
</evidence>
<comment type="caution">
    <text evidence="5">The sequence shown here is derived from an EMBL/GenBank/DDBJ whole genome shotgun (WGS) entry which is preliminary data.</text>
</comment>
<keyword evidence="3" id="KW-1133">Transmembrane helix</keyword>
<dbReference type="EMBL" id="AGWJ02000002">
    <property type="protein sequence ID" value="EHO83656.1"/>
    <property type="molecule type" value="Genomic_DNA"/>
</dbReference>
<dbReference type="BioCyc" id="FSP457404-HMP:GTSQ-676-MONOMER"/>
<dbReference type="Proteomes" id="UP000003233">
    <property type="component" value="Unassembled WGS sequence"/>
</dbReference>
<accession>H1PQI1</accession>
<evidence type="ECO:0000313" key="5">
    <source>
        <dbReference type="EMBL" id="EHO83656.1"/>
    </source>
</evidence>
<name>H1PQI1_9FUSO</name>
<keyword evidence="6" id="KW-1185">Reference proteome</keyword>
<gene>
    <name evidence="5" type="ORF">HMPREF0402_00674</name>
</gene>
<feature type="coiled-coil region" evidence="2">
    <location>
        <begin position="28"/>
        <end position="65"/>
    </location>
</feature>
<organism evidence="5 6">
    <name type="scientific">Fusobacterium ulcerans 12-1B</name>
    <dbReference type="NCBI Taxonomy" id="457404"/>
    <lineage>
        <taxon>Bacteria</taxon>
        <taxon>Fusobacteriati</taxon>
        <taxon>Fusobacteriota</taxon>
        <taxon>Fusobacteriia</taxon>
        <taxon>Fusobacteriales</taxon>
        <taxon>Fusobacteriaceae</taxon>
        <taxon>Fusobacterium</taxon>
    </lineage>
</organism>
<feature type="transmembrane region" description="Helical" evidence="3">
    <location>
        <begin position="606"/>
        <end position="628"/>
    </location>
</feature>
<keyword evidence="2" id="KW-0175">Coiled coil</keyword>
<dbReference type="InterPro" id="IPR010090">
    <property type="entry name" value="Phage_tape_meas"/>
</dbReference>
<dbReference type="AlphaFoldDB" id="H1PQI1"/>
<evidence type="ECO:0000256" key="1">
    <source>
        <dbReference type="ARBA" id="ARBA00022612"/>
    </source>
</evidence>
<keyword evidence="3" id="KW-0472">Membrane</keyword>
<evidence type="ECO:0000259" key="4">
    <source>
        <dbReference type="Pfam" id="PF10145"/>
    </source>
</evidence>
<sequence length="1002" mass="111316">MRKIAKQKGMELILKLSAQIDKQLPASMKNLAKETKDLTSEYKRLKNVEKTANNYKESREKYGKTIELYRKNRNELKRLEQAKNAGIKLSAREEKRYKQLIPAVDKLSRSVEKQRSTFQRYKLELQQQKIPLDQLQKELKETEERMRKLNAQQIINDKIGGLKQKAKNFGGRVVGAGLNLAKKAVVGAGTIGIAASGYLGVRSARTYLDFNANMKKVQAIAGATEKEFAALEREAMRLGATTKFTAGESAAAMEKMALAGFSSTQIIAGMGGVLDLAAASGEDVAMVSDIITDNLTAFNMTADQTGRFADVLAWGMSKTNVNVEMLGESFKYAAGSAGNLGVSLEEMTGTLGLMGDQAIKSGMAGRGMDKMFSSLVKKRSVLKRIGIDIEDANGNFIGMAKTVELFEKKTKKMSRLDKLEFLKNVFGDQGERAFSKLLSAEKTIDGITYKGSQAVAKTIEAATKDSVGKAAEMREIMLEGASGTWTLLTSAFDGLKVTIGSRIFSKRNLYLIRQATNYISEFTNILNGSFNNSMANIFWQKFFISTRNFIGRFKKALEPAIEVMKRLFPDEDESKEIFKGLVKSIGDGIIKLVEAFSFLMQVLEPIINFINFIGIDNIIVFAGTFFTLTKALAGFLFLKGKIIGFIGVIKGVGGILAGIKAGALALGGPIIWIGAAIALAAYLIYKNWDLIKRKSLELSVAIKKLWADMDNSSLGRVIKFFLKFMTPIGQVIQGIRFLYDSWKILTTDGAGALIDHLIELTDKYWYLLAPLGLILKLGKQIYENWEVLKTGAITAGKYIWEFANKYWFLLGPMGLLIKNGKDLYENWDRIKSGIMDFATSVETSLNKAWDKISDFFGNVKDKIKNFPFVKKFLLDIDAEAKGKGVDGSHRNGLNYVPYDNYIARLHKGERVLTAGENAEYNKGTLFETLSKARDTGNSYNSSTQETIHLTYNPEINIQVGNNADTTEIISELKRELENTKKEISKMLKEMRNSNGDKIRTAY</sequence>
<dbReference type="RefSeq" id="WP_008696049.1">
    <property type="nucleotide sequence ID" value="NZ_KE161007.1"/>
</dbReference>
<feature type="transmembrane region" description="Helical" evidence="3">
    <location>
        <begin position="640"/>
        <end position="659"/>
    </location>
</feature>